<dbReference type="AlphaFoldDB" id="A0A804UMP9"/>
<accession>A0A804UMP9</accession>
<reference evidence="2" key="3">
    <citation type="submission" date="2021-05" db="UniProtKB">
        <authorList>
            <consortium name="EnsemblPlants"/>
        </authorList>
    </citation>
    <scope>IDENTIFICATION</scope>
    <source>
        <strain evidence="2">cv. B73</strain>
    </source>
</reference>
<reference evidence="3" key="1">
    <citation type="journal article" date="2009" name="Science">
        <title>The B73 maize genome: complexity, diversity, and dynamics.</title>
        <authorList>
            <person name="Schnable P.S."/>
            <person name="Ware D."/>
            <person name="Fulton R.S."/>
            <person name="Stein J.C."/>
            <person name="Wei F."/>
            <person name="Pasternak S."/>
            <person name="Liang C."/>
            <person name="Zhang J."/>
            <person name="Fulton L."/>
            <person name="Graves T.A."/>
            <person name="Minx P."/>
            <person name="Reily A.D."/>
            <person name="Courtney L."/>
            <person name="Kruchowski S.S."/>
            <person name="Tomlinson C."/>
            <person name="Strong C."/>
            <person name="Delehaunty K."/>
            <person name="Fronick C."/>
            <person name="Courtney B."/>
            <person name="Rock S.M."/>
            <person name="Belter E."/>
            <person name="Du F."/>
            <person name="Kim K."/>
            <person name="Abbott R.M."/>
            <person name="Cotton M."/>
            <person name="Levy A."/>
            <person name="Marchetto P."/>
            <person name="Ochoa K."/>
            <person name="Jackson S.M."/>
            <person name="Gillam B."/>
            <person name="Chen W."/>
            <person name="Yan L."/>
            <person name="Higginbotham J."/>
            <person name="Cardenas M."/>
            <person name="Waligorski J."/>
            <person name="Applebaum E."/>
            <person name="Phelps L."/>
            <person name="Falcone J."/>
            <person name="Kanchi K."/>
            <person name="Thane T."/>
            <person name="Scimone A."/>
            <person name="Thane N."/>
            <person name="Henke J."/>
            <person name="Wang T."/>
            <person name="Ruppert J."/>
            <person name="Shah N."/>
            <person name="Rotter K."/>
            <person name="Hodges J."/>
            <person name="Ingenthron E."/>
            <person name="Cordes M."/>
            <person name="Kohlberg S."/>
            <person name="Sgro J."/>
            <person name="Delgado B."/>
            <person name="Mead K."/>
            <person name="Chinwalla A."/>
            <person name="Leonard S."/>
            <person name="Crouse K."/>
            <person name="Collura K."/>
            <person name="Kudrna D."/>
            <person name="Currie J."/>
            <person name="He R."/>
            <person name="Angelova A."/>
            <person name="Rajasekar S."/>
            <person name="Mueller T."/>
            <person name="Lomeli R."/>
            <person name="Scara G."/>
            <person name="Ko A."/>
            <person name="Delaney K."/>
            <person name="Wissotski M."/>
            <person name="Lopez G."/>
            <person name="Campos D."/>
            <person name="Braidotti M."/>
            <person name="Ashley E."/>
            <person name="Golser W."/>
            <person name="Kim H."/>
            <person name="Lee S."/>
            <person name="Lin J."/>
            <person name="Dujmic Z."/>
            <person name="Kim W."/>
            <person name="Talag J."/>
            <person name="Zuccolo A."/>
            <person name="Fan C."/>
            <person name="Sebastian A."/>
            <person name="Kramer M."/>
            <person name="Spiegel L."/>
            <person name="Nascimento L."/>
            <person name="Zutavern T."/>
            <person name="Miller B."/>
            <person name="Ambroise C."/>
            <person name="Muller S."/>
            <person name="Spooner W."/>
            <person name="Narechania A."/>
            <person name="Ren L."/>
            <person name="Wei S."/>
            <person name="Kumari S."/>
            <person name="Faga B."/>
            <person name="Levy M.J."/>
            <person name="McMahan L."/>
            <person name="Van Buren P."/>
            <person name="Vaughn M.W."/>
            <person name="Ying K."/>
            <person name="Yeh C.-T."/>
            <person name="Emrich S.J."/>
            <person name="Jia Y."/>
            <person name="Kalyanaraman A."/>
            <person name="Hsia A.-P."/>
            <person name="Barbazuk W.B."/>
            <person name="Baucom R.S."/>
            <person name="Brutnell T.P."/>
            <person name="Carpita N.C."/>
            <person name="Chaparro C."/>
            <person name="Chia J.-M."/>
            <person name="Deragon J.-M."/>
            <person name="Estill J.C."/>
            <person name="Fu Y."/>
            <person name="Jeddeloh J.A."/>
            <person name="Han Y."/>
            <person name="Lee H."/>
            <person name="Li P."/>
            <person name="Lisch D.R."/>
            <person name="Liu S."/>
            <person name="Liu Z."/>
            <person name="Nagel D.H."/>
            <person name="McCann M.C."/>
            <person name="SanMiguel P."/>
            <person name="Myers A.M."/>
            <person name="Nettleton D."/>
            <person name="Nguyen J."/>
            <person name="Penning B.W."/>
            <person name="Ponnala L."/>
            <person name="Schneider K.L."/>
            <person name="Schwartz D.C."/>
            <person name="Sharma A."/>
            <person name="Soderlund C."/>
            <person name="Springer N.M."/>
            <person name="Sun Q."/>
            <person name="Wang H."/>
            <person name="Waterman M."/>
            <person name="Westerman R."/>
            <person name="Wolfgruber T.K."/>
            <person name="Yang L."/>
            <person name="Yu Y."/>
            <person name="Zhang L."/>
            <person name="Zhou S."/>
            <person name="Zhu Q."/>
            <person name="Bennetzen J.L."/>
            <person name="Dawe R.K."/>
            <person name="Jiang J."/>
            <person name="Jiang N."/>
            <person name="Presting G.G."/>
            <person name="Wessler S.R."/>
            <person name="Aluru S."/>
            <person name="Martienssen R.A."/>
            <person name="Clifton S.W."/>
            <person name="McCombie W.R."/>
            <person name="Wing R.A."/>
            <person name="Wilson R.K."/>
        </authorList>
    </citation>
    <scope>NUCLEOTIDE SEQUENCE [LARGE SCALE GENOMIC DNA]</scope>
    <source>
        <strain evidence="3">cv. B73</strain>
    </source>
</reference>
<feature type="compositionally biased region" description="Basic residues" evidence="1">
    <location>
        <begin position="73"/>
        <end position="82"/>
    </location>
</feature>
<protein>
    <submittedName>
        <fullName evidence="2">Uncharacterized protein</fullName>
    </submittedName>
</protein>
<feature type="compositionally biased region" description="Basic and acidic residues" evidence="1">
    <location>
        <begin position="189"/>
        <end position="198"/>
    </location>
</feature>
<dbReference type="Proteomes" id="UP000007305">
    <property type="component" value="Chromosome 10"/>
</dbReference>
<evidence type="ECO:0000313" key="3">
    <source>
        <dbReference type="Proteomes" id="UP000007305"/>
    </source>
</evidence>
<dbReference type="Gramene" id="Zm00001eb425670_T001">
    <property type="protein sequence ID" value="Zm00001eb425670_P001"/>
    <property type="gene ID" value="Zm00001eb425670"/>
</dbReference>
<reference evidence="2" key="2">
    <citation type="submission" date="2019-07" db="EMBL/GenBank/DDBJ databases">
        <authorList>
            <person name="Seetharam A."/>
            <person name="Woodhouse M."/>
            <person name="Cannon E."/>
        </authorList>
    </citation>
    <scope>NUCLEOTIDE SEQUENCE [LARGE SCALE GENOMIC DNA]</scope>
    <source>
        <strain evidence="2">cv. B73</strain>
    </source>
</reference>
<feature type="region of interest" description="Disordered" evidence="1">
    <location>
        <begin position="189"/>
        <end position="234"/>
    </location>
</feature>
<evidence type="ECO:0000256" key="1">
    <source>
        <dbReference type="SAM" id="MobiDB-lite"/>
    </source>
</evidence>
<dbReference type="InParanoid" id="A0A804UMP9"/>
<proteinExistence type="predicted"/>
<feature type="compositionally biased region" description="Low complexity" evidence="1">
    <location>
        <begin position="13"/>
        <end position="27"/>
    </location>
</feature>
<sequence>RWQSWHRGPVGDPRTGPTAAPAAGARNPGRHSPENETKRSAAAGGLPETGQQEASTVLLKKTGRFSSFSQSHRSARQQQQKRKTTEEKTEATASRSRAHRTGGKKAPQSVLRYSSSCHAIVRSPPSSRRCFLLLGLRLRLRQRHPAEWAGAEAPALGGRGVAPPDDLHLVAPPRGLLVHHEPPHQDVVRQRLAAEHAPRALTASAPRGERRQRRRRRRRRHQRAHAGAGAAPGR</sequence>
<feature type="compositionally biased region" description="Basic residues" evidence="1">
    <location>
        <begin position="210"/>
        <end position="224"/>
    </location>
</feature>
<keyword evidence="3" id="KW-1185">Reference proteome</keyword>
<evidence type="ECO:0000313" key="2">
    <source>
        <dbReference type="EnsemblPlants" id="Zm00001eb425670_P001"/>
    </source>
</evidence>
<feature type="compositionally biased region" description="Low complexity" evidence="1">
    <location>
        <begin position="225"/>
        <end position="234"/>
    </location>
</feature>
<dbReference type="EnsemblPlants" id="Zm00001eb425670_T001">
    <property type="protein sequence ID" value="Zm00001eb425670_P001"/>
    <property type="gene ID" value="Zm00001eb425670"/>
</dbReference>
<name>A0A804UMP9_MAIZE</name>
<organism evidence="2 3">
    <name type="scientific">Zea mays</name>
    <name type="common">Maize</name>
    <dbReference type="NCBI Taxonomy" id="4577"/>
    <lineage>
        <taxon>Eukaryota</taxon>
        <taxon>Viridiplantae</taxon>
        <taxon>Streptophyta</taxon>
        <taxon>Embryophyta</taxon>
        <taxon>Tracheophyta</taxon>
        <taxon>Spermatophyta</taxon>
        <taxon>Magnoliopsida</taxon>
        <taxon>Liliopsida</taxon>
        <taxon>Poales</taxon>
        <taxon>Poaceae</taxon>
        <taxon>PACMAD clade</taxon>
        <taxon>Panicoideae</taxon>
        <taxon>Andropogonodae</taxon>
        <taxon>Andropogoneae</taxon>
        <taxon>Tripsacinae</taxon>
        <taxon>Zea</taxon>
    </lineage>
</organism>
<feature type="region of interest" description="Disordered" evidence="1">
    <location>
        <begin position="1"/>
        <end position="110"/>
    </location>
</feature>